<feature type="domain" description="PDZ" evidence="5">
    <location>
        <begin position="249"/>
        <end position="311"/>
    </location>
</feature>
<feature type="compositionally biased region" description="Pro residues" evidence="3">
    <location>
        <begin position="24"/>
        <end position="40"/>
    </location>
</feature>
<protein>
    <submittedName>
        <fullName evidence="6">Trypsin-like peptidase domain-containing protein</fullName>
    </submittedName>
</protein>
<keyword evidence="4" id="KW-0732">Signal</keyword>
<evidence type="ECO:0000256" key="2">
    <source>
        <dbReference type="ARBA" id="ARBA00022801"/>
    </source>
</evidence>
<dbReference type="Proteomes" id="UP000694300">
    <property type="component" value="Unassembled WGS sequence"/>
</dbReference>
<dbReference type="PANTHER" id="PTHR43343:SF3">
    <property type="entry name" value="PROTEASE DO-LIKE 8, CHLOROPLASTIC"/>
    <property type="match status" value="1"/>
</dbReference>
<organism evidence="6 7">
    <name type="scientific">Pseudonocardia oceani</name>
    <dbReference type="NCBI Taxonomy" id="2792013"/>
    <lineage>
        <taxon>Bacteria</taxon>
        <taxon>Bacillati</taxon>
        <taxon>Actinomycetota</taxon>
        <taxon>Actinomycetes</taxon>
        <taxon>Pseudonocardiales</taxon>
        <taxon>Pseudonocardiaceae</taxon>
        <taxon>Pseudonocardia</taxon>
    </lineage>
</organism>
<reference evidence="6 7" key="1">
    <citation type="submission" date="2020-11" db="EMBL/GenBank/DDBJ databases">
        <title>Pseudonocardia abyssalis sp. nov. and Pseudonocardia oceani sp. nov., description and phylogenomic analysis of two novel actinomycetes isolated from the deep Southern Ocean.</title>
        <authorList>
            <person name="Parra J."/>
        </authorList>
    </citation>
    <scope>NUCLEOTIDE SEQUENCE [LARGE SCALE GENOMIC DNA]</scope>
    <source>
        <strain evidence="7">KRD185</strain>
    </source>
</reference>
<comment type="caution">
    <text evidence="6">The sequence shown here is derived from an EMBL/GenBank/DDBJ whole genome shotgun (WGS) entry which is preliminary data.</text>
</comment>
<evidence type="ECO:0000259" key="5">
    <source>
        <dbReference type="PROSITE" id="PS50106"/>
    </source>
</evidence>
<feature type="chain" id="PRO_5045954293" evidence="4">
    <location>
        <begin position="26"/>
        <end position="340"/>
    </location>
</feature>
<dbReference type="InterPro" id="IPR001478">
    <property type="entry name" value="PDZ"/>
</dbReference>
<dbReference type="Pfam" id="PF13180">
    <property type="entry name" value="PDZ_2"/>
    <property type="match status" value="1"/>
</dbReference>
<evidence type="ECO:0000313" key="7">
    <source>
        <dbReference type="Proteomes" id="UP000694300"/>
    </source>
</evidence>
<dbReference type="SMART" id="SM00228">
    <property type="entry name" value="PDZ"/>
    <property type="match status" value="1"/>
</dbReference>
<evidence type="ECO:0000256" key="4">
    <source>
        <dbReference type="SAM" id="SignalP"/>
    </source>
</evidence>
<dbReference type="PROSITE" id="PS51257">
    <property type="entry name" value="PROKAR_LIPOPROTEIN"/>
    <property type="match status" value="1"/>
</dbReference>
<keyword evidence="7" id="KW-1185">Reference proteome</keyword>
<dbReference type="PROSITE" id="PS50106">
    <property type="entry name" value="PDZ"/>
    <property type="match status" value="1"/>
</dbReference>
<dbReference type="PANTHER" id="PTHR43343">
    <property type="entry name" value="PEPTIDASE S12"/>
    <property type="match status" value="1"/>
</dbReference>
<proteinExistence type="predicted"/>
<feature type="signal peptide" evidence="4">
    <location>
        <begin position="1"/>
        <end position="25"/>
    </location>
</feature>
<dbReference type="Pfam" id="PF13365">
    <property type="entry name" value="Trypsin_2"/>
    <property type="match status" value="1"/>
</dbReference>
<dbReference type="EMBL" id="JADQDF010000001">
    <property type="protein sequence ID" value="MBW0129577.1"/>
    <property type="molecule type" value="Genomic_DNA"/>
</dbReference>
<evidence type="ECO:0000256" key="3">
    <source>
        <dbReference type="SAM" id="MobiDB-lite"/>
    </source>
</evidence>
<sequence>MTSRRALAVVALAAVLTGCTTPTPADPAPPAPAPTAPTPTGPAGVSTADVVARLAPSVVTVRTEQGAGSGVVYREDVVLTNQHVVGDATDVVIDYADGTSSPGTVLATDRITDLAVVRTERTGLPVPEYRTALPRPGEEVLAIGSPLGFEGSVTSGIVSGLDRQIPGSAAQSRALVDLIQVDAAISPGNSGGALLDATGRVIGINEAYIPPSVGAVSIGFAIPASTAVDIAEQLLADGVAVHPYLGVRLAPLTPELREGLGVAAEGGALVTAVAQGGPAATAGVEPGDVIVELAGTAITSIEDVLGTLRDTEPGREVGVSVVREGTQVDLQLTVGTEPMS</sequence>
<keyword evidence="1" id="KW-0645">Protease</keyword>
<evidence type="ECO:0000313" key="6">
    <source>
        <dbReference type="EMBL" id="MBW0129577.1"/>
    </source>
</evidence>
<gene>
    <name evidence="6" type="ORF">I4I82_18105</name>
</gene>
<dbReference type="InterPro" id="IPR051201">
    <property type="entry name" value="Chloro_Bact_Ser_Proteases"/>
</dbReference>
<dbReference type="RefSeq" id="WP_218595892.1">
    <property type="nucleotide sequence ID" value="NZ_JADQDF010000001.1"/>
</dbReference>
<accession>A0ABS6UBF7</accession>
<name>A0ABS6UBF7_9PSEU</name>
<keyword evidence="2" id="KW-0378">Hydrolase</keyword>
<feature type="region of interest" description="Disordered" evidence="3">
    <location>
        <begin position="21"/>
        <end position="45"/>
    </location>
</feature>
<evidence type="ECO:0000256" key="1">
    <source>
        <dbReference type="ARBA" id="ARBA00022670"/>
    </source>
</evidence>